<dbReference type="AlphaFoldDB" id="A0A6J4U9Y9"/>
<organism evidence="1">
    <name type="scientific">uncultured Thermomicrobiales bacterium</name>
    <dbReference type="NCBI Taxonomy" id="1645740"/>
    <lineage>
        <taxon>Bacteria</taxon>
        <taxon>Pseudomonadati</taxon>
        <taxon>Thermomicrobiota</taxon>
        <taxon>Thermomicrobia</taxon>
        <taxon>Thermomicrobiales</taxon>
        <taxon>environmental samples</taxon>
    </lineage>
</organism>
<proteinExistence type="predicted"/>
<accession>A0A6J4U9Y9</accession>
<name>A0A6J4U9Y9_9BACT</name>
<protein>
    <submittedName>
        <fullName evidence="1">Uncharacterized protein</fullName>
    </submittedName>
</protein>
<dbReference type="EMBL" id="CADCWF010000055">
    <property type="protein sequence ID" value="CAA9542649.1"/>
    <property type="molecule type" value="Genomic_DNA"/>
</dbReference>
<gene>
    <name evidence="1" type="ORF">AVDCRST_MAG59-976</name>
</gene>
<reference evidence="1" key="1">
    <citation type="submission" date="2020-02" db="EMBL/GenBank/DDBJ databases">
        <authorList>
            <person name="Meier V. D."/>
        </authorList>
    </citation>
    <scope>NUCLEOTIDE SEQUENCE</scope>
    <source>
        <strain evidence="1">AVDCRST_MAG59</strain>
    </source>
</reference>
<evidence type="ECO:0000313" key="1">
    <source>
        <dbReference type="EMBL" id="CAA9542649.1"/>
    </source>
</evidence>
<sequence length="39" mass="3992">MAASVPPVANGCRPVPPARPILLPPQSRIMERTIGAVAG</sequence>